<comment type="caution">
    <text evidence="2">The sequence shown here is derived from an EMBL/GenBank/DDBJ whole genome shotgun (WGS) entry which is preliminary data.</text>
</comment>
<evidence type="ECO:0000259" key="1">
    <source>
        <dbReference type="PROSITE" id="PS50995"/>
    </source>
</evidence>
<protein>
    <submittedName>
        <fullName evidence="2">Winged helix DNA-binding protein</fullName>
    </submittedName>
</protein>
<dbReference type="SMART" id="SM00347">
    <property type="entry name" value="HTH_MARR"/>
    <property type="match status" value="1"/>
</dbReference>
<dbReference type="Gene3D" id="1.10.10.10">
    <property type="entry name" value="Winged helix-like DNA-binding domain superfamily/Winged helix DNA-binding domain"/>
    <property type="match status" value="1"/>
</dbReference>
<dbReference type="EMBL" id="JABBGM010000012">
    <property type="protein sequence ID" value="NML95690.1"/>
    <property type="molecule type" value="Genomic_DNA"/>
</dbReference>
<name>A0A7Y0GB30_9SPHN</name>
<dbReference type="InterPro" id="IPR036388">
    <property type="entry name" value="WH-like_DNA-bd_sf"/>
</dbReference>
<dbReference type="GO" id="GO:0003677">
    <property type="term" value="F:DNA binding"/>
    <property type="evidence" value="ECO:0007669"/>
    <property type="project" value="UniProtKB-KW"/>
</dbReference>
<evidence type="ECO:0000313" key="2">
    <source>
        <dbReference type="EMBL" id="NML95690.1"/>
    </source>
</evidence>
<organism evidence="2 3">
    <name type="scientific">Novosphingobium olei</name>
    <dbReference type="NCBI Taxonomy" id="2728851"/>
    <lineage>
        <taxon>Bacteria</taxon>
        <taxon>Pseudomonadati</taxon>
        <taxon>Pseudomonadota</taxon>
        <taxon>Alphaproteobacteria</taxon>
        <taxon>Sphingomonadales</taxon>
        <taxon>Sphingomonadaceae</taxon>
        <taxon>Novosphingobium</taxon>
    </lineage>
</organism>
<accession>A0A7Y0GB30</accession>
<keyword evidence="2" id="KW-0238">DNA-binding</keyword>
<reference evidence="2 3" key="1">
    <citation type="submission" date="2020-04" db="EMBL/GenBank/DDBJ databases">
        <title>Novosphingobium sp. TW-4 isolated from soil.</title>
        <authorList>
            <person name="Dahal R.H."/>
            <person name="Chaudhary D.K."/>
        </authorList>
    </citation>
    <scope>NUCLEOTIDE SEQUENCE [LARGE SCALE GENOMIC DNA]</scope>
    <source>
        <strain evidence="2 3">TW-4</strain>
    </source>
</reference>
<dbReference type="PROSITE" id="PS50995">
    <property type="entry name" value="HTH_MARR_2"/>
    <property type="match status" value="1"/>
</dbReference>
<dbReference type="InterPro" id="IPR036390">
    <property type="entry name" value="WH_DNA-bd_sf"/>
</dbReference>
<dbReference type="SUPFAM" id="SSF46785">
    <property type="entry name" value="Winged helix' DNA-binding domain"/>
    <property type="match status" value="1"/>
</dbReference>
<dbReference type="AlphaFoldDB" id="A0A7Y0GB30"/>
<gene>
    <name evidence="2" type="ORF">HHL27_18620</name>
</gene>
<dbReference type="InterPro" id="IPR000835">
    <property type="entry name" value="HTH_MarR-typ"/>
</dbReference>
<evidence type="ECO:0000313" key="3">
    <source>
        <dbReference type="Proteomes" id="UP000583556"/>
    </source>
</evidence>
<keyword evidence="3" id="KW-1185">Reference proteome</keyword>
<dbReference type="Proteomes" id="UP000583556">
    <property type="component" value="Unassembled WGS sequence"/>
</dbReference>
<proteinExistence type="predicted"/>
<dbReference type="GO" id="GO:0003700">
    <property type="term" value="F:DNA-binding transcription factor activity"/>
    <property type="evidence" value="ECO:0007669"/>
    <property type="project" value="InterPro"/>
</dbReference>
<sequence>MDKLAKNPRTRATATRVSLVTEPFRGLNSAEPGKYVAAAEVVIRARAERRQILGPDLATESAWDILLALYCEWAQGKRLSATDVGHVTGMPSTSALRWLGIFVAKGVIVREDDPNDKRRTWINLTPQGVAAVERCLERLSVIYKRFPRGF</sequence>
<feature type="domain" description="HTH marR-type" evidence="1">
    <location>
        <begin position="29"/>
        <end position="150"/>
    </location>
</feature>